<reference evidence="2" key="1">
    <citation type="submission" date="2021-12" db="EMBL/GenBank/DDBJ databases">
        <authorList>
            <person name="King R."/>
        </authorList>
    </citation>
    <scope>NUCLEOTIDE SEQUENCE</scope>
</reference>
<organism evidence="2 3">
    <name type="scientific">Bemisia tabaci</name>
    <name type="common">Sweetpotato whitefly</name>
    <name type="synonym">Aleurodes tabaci</name>
    <dbReference type="NCBI Taxonomy" id="7038"/>
    <lineage>
        <taxon>Eukaryota</taxon>
        <taxon>Metazoa</taxon>
        <taxon>Ecdysozoa</taxon>
        <taxon>Arthropoda</taxon>
        <taxon>Hexapoda</taxon>
        <taxon>Insecta</taxon>
        <taxon>Pterygota</taxon>
        <taxon>Neoptera</taxon>
        <taxon>Paraneoptera</taxon>
        <taxon>Hemiptera</taxon>
        <taxon>Sternorrhyncha</taxon>
        <taxon>Aleyrodoidea</taxon>
        <taxon>Aleyrodidae</taxon>
        <taxon>Aleyrodinae</taxon>
        <taxon>Bemisia</taxon>
    </lineage>
</organism>
<gene>
    <name evidence="2" type="ORF">BEMITA_LOCUS12600</name>
</gene>
<protein>
    <submittedName>
        <fullName evidence="2">Uncharacterized protein</fullName>
    </submittedName>
</protein>
<sequence>MNNISENPGLLSLELGPAQQRDTFHTFVHYYNISLLRKELTLIQNSYPNFPEIRDFSRKSSATGFQDTGPQGKGTGQSGGMREENYQSATGQGSQRNHKGEQILNMIMSSTVTPLARFFDSHLWLESHYRWMPNDQESLRQALKLAQYQISGSTRVCRFMNDLFHSLADRYLLLLSSRRKTLLSPVRLLSLHSRHNQLNHHILIIQSCWRYIVFWSLSPHRSLHLRYYR</sequence>
<dbReference type="Proteomes" id="UP001152759">
    <property type="component" value="Chromosome 8"/>
</dbReference>
<evidence type="ECO:0000313" key="3">
    <source>
        <dbReference type="Proteomes" id="UP001152759"/>
    </source>
</evidence>
<name>A0A9P0CF82_BEMTA</name>
<evidence type="ECO:0000313" key="2">
    <source>
        <dbReference type="EMBL" id="CAH0776516.1"/>
    </source>
</evidence>
<keyword evidence="3" id="KW-1185">Reference proteome</keyword>
<dbReference type="AlphaFoldDB" id="A0A9P0CF82"/>
<dbReference type="EMBL" id="OU963869">
    <property type="protein sequence ID" value="CAH0776516.1"/>
    <property type="molecule type" value="Genomic_DNA"/>
</dbReference>
<feature type="region of interest" description="Disordered" evidence="1">
    <location>
        <begin position="59"/>
        <end position="97"/>
    </location>
</feature>
<proteinExistence type="predicted"/>
<evidence type="ECO:0000256" key="1">
    <source>
        <dbReference type="SAM" id="MobiDB-lite"/>
    </source>
</evidence>
<feature type="compositionally biased region" description="Polar residues" evidence="1">
    <location>
        <begin position="86"/>
        <end position="95"/>
    </location>
</feature>
<accession>A0A9P0CF82</accession>